<evidence type="ECO:0000313" key="2">
    <source>
        <dbReference type="EMBL" id="PWW21104.1"/>
    </source>
</evidence>
<evidence type="ECO:0000313" key="3">
    <source>
        <dbReference type="Proteomes" id="UP000246661"/>
    </source>
</evidence>
<feature type="region of interest" description="Disordered" evidence="1">
    <location>
        <begin position="1"/>
        <end position="22"/>
    </location>
</feature>
<keyword evidence="3" id="KW-1185">Reference proteome</keyword>
<proteinExistence type="predicted"/>
<organism evidence="2 3">
    <name type="scientific">Geodermatophilus normandii</name>
    <dbReference type="NCBI Taxonomy" id="1137989"/>
    <lineage>
        <taxon>Bacteria</taxon>
        <taxon>Bacillati</taxon>
        <taxon>Actinomycetota</taxon>
        <taxon>Actinomycetes</taxon>
        <taxon>Geodermatophilales</taxon>
        <taxon>Geodermatophilaceae</taxon>
        <taxon>Geodermatophilus</taxon>
    </lineage>
</organism>
<protein>
    <submittedName>
        <fullName evidence="2">Uncharacterized protein</fullName>
    </submittedName>
</protein>
<evidence type="ECO:0000256" key="1">
    <source>
        <dbReference type="SAM" id="MobiDB-lite"/>
    </source>
</evidence>
<accession>A0A317QEB8</accession>
<name>A0A317QEB8_9ACTN</name>
<dbReference type="Proteomes" id="UP000246661">
    <property type="component" value="Unassembled WGS sequence"/>
</dbReference>
<dbReference type="EMBL" id="QGTX01000001">
    <property type="protein sequence ID" value="PWW21104.1"/>
    <property type="molecule type" value="Genomic_DNA"/>
</dbReference>
<dbReference type="AlphaFoldDB" id="A0A317QEB8"/>
<comment type="caution">
    <text evidence="2">The sequence shown here is derived from an EMBL/GenBank/DDBJ whole genome shotgun (WGS) entry which is preliminary data.</text>
</comment>
<reference evidence="3" key="1">
    <citation type="submission" date="2018-05" db="EMBL/GenBank/DDBJ databases">
        <authorList>
            <person name="Klenk H.-P."/>
            <person name="Huntemann M."/>
            <person name="Clum A."/>
            <person name="Pillay M."/>
            <person name="Palaniappan K."/>
            <person name="Varghese N."/>
            <person name="Mikhailova N."/>
            <person name="Stamatis D."/>
            <person name="Reddy T."/>
            <person name="Daum C."/>
            <person name="Shapiro N."/>
            <person name="Ivanova N."/>
            <person name="Kyrpides N."/>
            <person name="Woyke T."/>
        </authorList>
    </citation>
    <scope>NUCLEOTIDE SEQUENCE [LARGE SCALE GENOMIC DNA]</scope>
    <source>
        <strain evidence="3">DSM 45417</strain>
    </source>
</reference>
<gene>
    <name evidence="2" type="ORF">JD79_00232</name>
</gene>
<sequence length="651" mass="67154">MWLATRARPPRPAGREPADHLRSRPRGLPVVLVAALCLASCSGEPDDSSASSGSATAGSAAVSQDVAPDQPLELTIDGVAQLTAPAGAFTGPTRVTLTPQPATAAATADVPGTTVAGPGVDVTFDGPAPVQPLRLVLTDVSDQPSADAIPVVLHQRHDGTWETELGEFTPDGGIAVEATEFSSRWTAWLSAPADWVRNALSAVADSLVDAVGGRTDPPACADDGPAWAAQASTTTTVHDCLITNTDPDSGRVRAELQLAPNRRYYVGVHVPEGVEYTWVQEQPAALRAALGRMFGFDPDRQVYIGPGTMTTSGAVQPAADTTLTFTAAVDGTSAALSFTVAVLGLAADVPRVFGGQAVDPRGGLLAAAMVTLACADKIPARWSDPNQTYEFFRCVLGAALSNLEDTDKAFSAAVQQFGDRAYAQEAEDALSTRATVLRVFGTAVKVVSLGAAVRDIWLNVVEAFTQMTDERAGQVRLDLRGRSASPTGAADPHVVRSTGIGELNVNMTVDDLESLGYVDQGNLYEDVDASCVRYAKPDGPLSAAVDTATDRVVAVHATEGSHTEVGGIAAGSTLAQVRSAFAGDGYRITELLDSDFGQGSNGVVVTGHGGAIGLGLTYATADEYAAGTATVDWVAGVGDVGNAPTRAETGC</sequence>
<feature type="compositionally biased region" description="Basic and acidic residues" evidence="1">
    <location>
        <begin position="13"/>
        <end position="22"/>
    </location>
</feature>